<accession>A0A8S2FF81</accession>
<keyword evidence="2" id="KW-0175">Coiled coil</keyword>
<evidence type="ECO:0000256" key="2">
    <source>
        <dbReference type="SAM" id="Coils"/>
    </source>
</evidence>
<keyword evidence="1" id="KW-0479">Metal-binding</keyword>
<organism evidence="4 6">
    <name type="scientific">Didymodactylos carnosus</name>
    <dbReference type="NCBI Taxonomy" id="1234261"/>
    <lineage>
        <taxon>Eukaryota</taxon>
        <taxon>Metazoa</taxon>
        <taxon>Spiralia</taxon>
        <taxon>Gnathifera</taxon>
        <taxon>Rotifera</taxon>
        <taxon>Eurotatoria</taxon>
        <taxon>Bdelloidea</taxon>
        <taxon>Philodinida</taxon>
        <taxon>Philodinidae</taxon>
        <taxon>Didymodactylos</taxon>
    </lineage>
</organism>
<proteinExistence type="predicted"/>
<dbReference type="EMBL" id="CAJNOK010029692">
    <property type="protein sequence ID" value="CAF1450994.1"/>
    <property type="molecule type" value="Genomic_DNA"/>
</dbReference>
<keyword evidence="1" id="KW-0862">Zinc</keyword>
<dbReference type="Gene3D" id="4.10.60.10">
    <property type="entry name" value="Zinc finger, CCHC-type"/>
    <property type="match status" value="1"/>
</dbReference>
<evidence type="ECO:0000313" key="6">
    <source>
        <dbReference type="Proteomes" id="UP000677228"/>
    </source>
</evidence>
<dbReference type="SUPFAM" id="SSF57756">
    <property type="entry name" value="Retrovirus zinc finger-like domains"/>
    <property type="match status" value="1"/>
</dbReference>
<dbReference type="GO" id="GO:0008270">
    <property type="term" value="F:zinc ion binding"/>
    <property type="evidence" value="ECO:0007669"/>
    <property type="project" value="UniProtKB-KW"/>
</dbReference>
<keyword evidence="1" id="KW-0863">Zinc-finger</keyword>
<comment type="caution">
    <text evidence="4">The sequence shown here is derived from an EMBL/GenBank/DDBJ whole genome shotgun (WGS) entry which is preliminary data.</text>
</comment>
<dbReference type="AlphaFoldDB" id="A0A8S2FF81"/>
<protein>
    <recommendedName>
        <fullName evidence="3">CCHC-type domain-containing protein</fullName>
    </recommendedName>
</protein>
<dbReference type="GO" id="GO:0003676">
    <property type="term" value="F:nucleic acid binding"/>
    <property type="evidence" value="ECO:0007669"/>
    <property type="project" value="InterPro"/>
</dbReference>
<dbReference type="EMBL" id="CAJOBA010051535">
    <property type="protein sequence ID" value="CAF4245799.1"/>
    <property type="molecule type" value="Genomic_DNA"/>
</dbReference>
<sequence length="325" mass="36791">MASTTFDINIELVAVRQKIEATERGIVATEQKIEATDIVINEWMKKDEATLQRLVSALSQLQDEKNLLIKQENLFIEQHLKQAAGPFLASVLPETLAPPTVFAVSGPLCASRLSVVSTETKFDRLVKRVQQPNEPNVSYYDDALRLCREVDANMTSMSIVQHLISGVRQDVREQLLRPDSPTDTPENFFKIAKKEEDFKQISQPVGQPRSQSYFSFNDQSTISAVTHKPSLSDKRLSIPPLSSTRERQIQSNQVPHFGANIDRQSQQYPGNQYRTSPNATPFRPCKICQRTHHRTIDWLNKKSQGCFKCGQSNHQVCDCPQSFFG</sequence>
<dbReference type="InterPro" id="IPR001878">
    <property type="entry name" value="Znf_CCHC"/>
</dbReference>
<feature type="domain" description="CCHC-type" evidence="3">
    <location>
        <begin position="306"/>
        <end position="321"/>
    </location>
</feature>
<dbReference type="Proteomes" id="UP000682733">
    <property type="component" value="Unassembled WGS sequence"/>
</dbReference>
<evidence type="ECO:0000313" key="5">
    <source>
        <dbReference type="EMBL" id="CAF4245799.1"/>
    </source>
</evidence>
<reference evidence="4" key="1">
    <citation type="submission" date="2021-02" db="EMBL/GenBank/DDBJ databases">
        <authorList>
            <person name="Nowell W R."/>
        </authorList>
    </citation>
    <scope>NUCLEOTIDE SEQUENCE</scope>
</reference>
<evidence type="ECO:0000259" key="3">
    <source>
        <dbReference type="PROSITE" id="PS50158"/>
    </source>
</evidence>
<dbReference type="Proteomes" id="UP000677228">
    <property type="component" value="Unassembled WGS sequence"/>
</dbReference>
<evidence type="ECO:0000256" key="1">
    <source>
        <dbReference type="PROSITE-ProRule" id="PRU00047"/>
    </source>
</evidence>
<dbReference type="PROSITE" id="PS50158">
    <property type="entry name" value="ZF_CCHC"/>
    <property type="match status" value="1"/>
</dbReference>
<dbReference type="InterPro" id="IPR036875">
    <property type="entry name" value="Znf_CCHC_sf"/>
</dbReference>
<feature type="coiled-coil region" evidence="2">
    <location>
        <begin position="44"/>
        <end position="71"/>
    </location>
</feature>
<gene>
    <name evidence="4" type="ORF">OVA965_LOCUS34836</name>
    <name evidence="5" type="ORF">TMI583_LOCUS35781</name>
</gene>
<evidence type="ECO:0000313" key="4">
    <source>
        <dbReference type="EMBL" id="CAF1450994.1"/>
    </source>
</evidence>
<name>A0A8S2FF81_9BILA</name>